<sequence length="446" mass="47001">MKSLISSVLALLMVLAFTPANLSAQTTPEQTDMGESAEMTENTVAALVTENQDLSTLLAAIEAAELTSALSGEGTLTVFAPTNAAFEQLPAGVLEALLRPENKDALVNILKFHVASNQMASTDIMDGIEGSADASLSATTMNGDLTVTSEGGSVVIKDATGNTATVQQADIMASNGVVHIIDHVLVPANVDVMALAGNSAMGMVQDQQDAMRSDMGEMKEDMQAKKDAMASDMNNMKEEMKAHKDEMAADMKEMKEDMKANNDEMAADMRDRKPDYNSGVTTSANTRVTANTGSMADGTIVDVAKGNNNFSSLVSALKSAELVDILSSNGEFTVFAPTNDAFSALPDSVSSSLMQESNKQHLQQVLTYHVVASKLTAADLKKAIEKKKGFFRIQTMGGGSLIASVNAEGNVILTDGNGEFATITDTDIEASNGLIHVIDGVLTPRQ</sequence>
<dbReference type="RefSeq" id="WP_099104729.1">
    <property type="nucleotide sequence ID" value="NZ_JAATJF010000001.1"/>
</dbReference>
<dbReference type="GO" id="GO:0005615">
    <property type="term" value="C:extracellular space"/>
    <property type="evidence" value="ECO:0007669"/>
    <property type="project" value="TreeGrafter"/>
</dbReference>
<dbReference type="SMART" id="SM00554">
    <property type="entry name" value="FAS1"/>
    <property type="match status" value="2"/>
</dbReference>
<evidence type="ECO:0000256" key="1">
    <source>
        <dbReference type="SAM" id="Coils"/>
    </source>
</evidence>
<proteinExistence type="predicted"/>
<feature type="domain" description="FAS1" evidence="3">
    <location>
        <begin position="297"/>
        <end position="442"/>
    </location>
</feature>
<feature type="signal peptide" evidence="2">
    <location>
        <begin position="1"/>
        <end position="24"/>
    </location>
</feature>
<dbReference type="EMBL" id="PDLO01000001">
    <property type="protein sequence ID" value="PHK99750.1"/>
    <property type="molecule type" value="Genomic_DNA"/>
</dbReference>
<evidence type="ECO:0000259" key="3">
    <source>
        <dbReference type="PROSITE" id="PS50213"/>
    </source>
</evidence>
<accession>A0A2G0CIK8</accession>
<dbReference type="SUPFAM" id="SSF82153">
    <property type="entry name" value="FAS1 domain"/>
    <property type="match status" value="2"/>
</dbReference>
<evidence type="ECO:0000313" key="4">
    <source>
        <dbReference type="EMBL" id="PHK99750.1"/>
    </source>
</evidence>
<dbReference type="OrthoDB" id="9800666at2"/>
<dbReference type="Gene3D" id="1.20.58.130">
    <property type="match status" value="1"/>
</dbReference>
<feature type="domain" description="FAS1" evidence="3">
    <location>
        <begin position="41"/>
        <end position="185"/>
    </location>
</feature>
<keyword evidence="5" id="KW-1185">Reference proteome</keyword>
<evidence type="ECO:0000256" key="2">
    <source>
        <dbReference type="SAM" id="SignalP"/>
    </source>
</evidence>
<dbReference type="PROSITE" id="PS50213">
    <property type="entry name" value="FAS1"/>
    <property type="match status" value="2"/>
</dbReference>
<dbReference type="InterPro" id="IPR000782">
    <property type="entry name" value="FAS1_domain"/>
</dbReference>
<keyword evidence="2" id="KW-0732">Signal</keyword>
<dbReference type="InterPro" id="IPR036378">
    <property type="entry name" value="FAS1_dom_sf"/>
</dbReference>
<dbReference type="Pfam" id="PF02469">
    <property type="entry name" value="Fasciclin"/>
    <property type="match status" value="2"/>
</dbReference>
<keyword evidence="1" id="KW-0175">Coiled coil</keyword>
<dbReference type="PANTHER" id="PTHR10900">
    <property type="entry name" value="PERIOSTIN-RELATED"/>
    <property type="match status" value="1"/>
</dbReference>
<reference evidence="4 5" key="1">
    <citation type="submission" date="2017-10" db="EMBL/GenBank/DDBJ databases">
        <title>The draft genome sequence of Lewinella marina KCTC 32374.</title>
        <authorList>
            <person name="Wang K."/>
        </authorList>
    </citation>
    <scope>NUCLEOTIDE SEQUENCE [LARGE SCALE GENOMIC DNA]</scope>
    <source>
        <strain evidence="4 5">MKG-38</strain>
    </source>
</reference>
<gene>
    <name evidence="4" type="ORF">CGL56_01490</name>
</gene>
<dbReference type="Gene3D" id="2.30.180.10">
    <property type="entry name" value="FAS1 domain"/>
    <property type="match status" value="2"/>
</dbReference>
<protein>
    <recommendedName>
        <fullName evidence="3">FAS1 domain-containing protein</fullName>
    </recommendedName>
</protein>
<dbReference type="Proteomes" id="UP000226437">
    <property type="component" value="Unassembled WGS sequence"/>
</dbReference>
<evidence type="ECO:0000313" key="5">
    <source>
        <dbReference type="Proteomes" id="UP000226437"/>
    </source>
</evidence>
<organism evidence="4 5">
    <name type="scientific">Neolewinella marina</name>
    <dbReference type="NCBI Taxonomy" id="438751"/>
    <lineage>
        <taxon>Bacteria</taxon>
        <taxon>Pseudomonadati</taxon>
        <taxon>Bacteroidota</taxon>
        <taxon>Saprospiria</taxon>
        <taxon>Saprospirales</taxon>
        <taxon>Lewinellaceae</taxon>
        <taxon>Neolewinella</taxon>
    </lineage>
</organism>
<name>A0A2G0CIK8_9BACT</name>
<feature type="coiled-coil region" evidence="1">
    <location>
        <begin position="219"/>
        <end position="268"/>
    </location>
</feature>
<dbReference type="InterPro" id="IPR050904">
    <property type="entry name" value="Adhesion/Biosynth-related"/>
</dbReference>
<dbReference type="AlphaFoldDB" id="A0A2G0CIK8"/>
<comment type="caution">
    <text evidence="4">The sequence shown here is derived from an EMBL/GenBank/DDBJ whole genome shotgun (WGS) entry which is preliminary data.</text>
</comment>
<dbReference type="PANTHER" id="PTHR10900:SF77">
    <property type="entry name" value="FI19380P1"/>
    <property type="match status" value="1"/>
</dbReference>
<feature type="chain" id="PRO_5013625683" description="FAS1 domain-containing protein" evidence="2">
    <location>
        <begin position="25"/>
        <end position="446"/>
    </location>
</feature>
<dbReference type="FunFam" id="2.30.180.10:FF:000032">
    <property type="entry name" value="Fasciclin domain-containing protein, putative"/>
    <property type="match status" value="1"/>
</dbReference>
<dbReference type="FunFam" id="2.30.180.10:FF:000014">
    <property type="entry name" value="Stabilin 1"/>
    <property type="match status" value="1"/>
</dbReference>